<sequence length="107" mass="12032">MVEVNLAKATKGGSINNLSGKDRGIAVRRFLKIDEYDSSKEVVHVRVPDDMDVITPSFFQGLFSQSIVKLGGKDGFVNQYKFHANAELMKWINRGIDRSLMKRTALD</sequence>
<evidence type="ECO:0000313" key="1">
    <source>
        <dbReference type="EMBL" id="KKJ78287.1"/>
    </source>
</evidence>
<protein>
    <recommendedName>
        <fullName evidence="3">DUF4325 domain-containing protein</fullName>
    </recommendedName>
</protein>
<gene>
    <name evidence="1" type="ORF">WH95_02970</name>
</gene>
<organism evidence="1 2">
    <name type="scientific">Kiloniella litopenaei</name>
    <dbReference type="NCBI Taxonomy" id="1549748"/>
    <lineage>
        <taxon>Bacteria</taxon>
        <taxon>Pseudomonadati</taxon>
        <taxon>Pseudomonadota</taxon>
        <taxon>Alphaproteobacteria</taxon>
        <taxon>Rhodospirillales</taxon>
        <taxon>Kiloniellaceae</taxon>
        <taxon>Kiloniella</taxon>
    </lineage>
</organism>
<keyword evidence="2" id="KW-1185">Reference proteome</keyword>
<dbReference type="EMBL" id="LANI01000002">
    <property type="protein sequence ID" value="KKJ78287.1"/>
    <property type="molecule type" value="Genomic_DNA"/>
</dbReference>
<dbReference type="AlphaFoldDB" id="A0A0M2R8X8"/>
<accession>A0A0M2R8X8</accession>
<dbReference type="RefSeq" id="WP_046502708.1">
    <property type="nucleotide sequence ID" value="NZ_LANI01000002.1"/>
</dbReference>
<evidence type="ECO:0000313" key="2">
    <source>
        <dbReference type="Proteomes" id="UP000034491"/>
    </source>
</evidence>
<evidence type="ECO:0008006" key="3">
    <source>
        <dbReference type="Google" id="ProtNLM"/>
    </source>
</evidence>
<name>A0A0M2R8X8_9PROT</name>
<proteinExistence type="predicted"/>
<comment type="caution">
    <text evidence="1">The sequence shown here is derived from an EMBL/GenBank/DDBJ whole genome shotgun (WGS) entry which is preliminary data.</text>
</comment>
<dbReference type="OrthoDB" id="7869243at2"/>
<dbReference type="STRING" id="1549748.WH95_02970"/>
<reference evidence="1 2" key="1">
    <citation type="submission" date="2015-03" db="EMBL/GenBank/DDBJ databases">
        <title>Genome sequence of Kiloniella sp. P1-1, isolated from the gut microflora of Pacific white shrimp, Penaeus vannamei.</title>
        <authorList>
            <person name="Shao Z."/>
            <person name="Wang L."/>
            <person name="Li X."/>
        </authorList>
    </citation>
    <scope>NUCLEOTIDE SEQUENCE [LARGE SCALE GENOMIC DNA]</scope>
    <source>
        <strain evidence="1 2">P1-1</strain>
    </source>
</reference>
<dbReference type="Proteomes" id="UP000034491">
    <property type="component" value="Unassembled WGS sequence"/>
</dbReference>